<gene>
    <name evidence="1" type="primary">P0633D04.18</name>
</gene>
<dbReference type="Proteomes" id="UP000000763">
    <property type="component" value="Chromosome 6"/>
</dbReference>
<proteinExistence type="predicted"/>
<dbReference type="AlphaFoldDB" id="Q69XY6"/>
<reference evidence="2" key="1">
    <citation type="journal article" date="2005" name="Nature">
        <title>The map-based sequence of the rice genome.</title>
        <authorList>
            <consortium name="International rice genome sequencing project (IRGSP)"/>
            <person name="Matsumoto T."/>
            <person name="Wu J."/>
            <person name="Kanamori H."/>
            <person name="Katayose Y."/>
            <person name="Fujisawa M."/>
            <person name="Namiki N."/>
            <person name="Mizuno H."/>
            <person name="Yamamoto K."/>
            <person name="Antonio B.A."/>
            <person name="Baba T."/>
            <person name="Sakata K."/>
            <person name="Nagamura Y."/>
            <person name="Aoki H."/>
            <person name="Arikawa K."/>
            <person name="Arita K."/>
            <person name="Bito T."/>
            <person name="Chiden Y."/>
            <person name="Fujitsuka N."/>
            <person name="Fukunaka R."/>
            <person name="Hamada M."/>
            <person name="Harada C."/>
            <person name="Hayashi A."/>
            <person name="Hijishita S."/>
            <person name="Honda M."/>
            <person name="Hosokawa S."/>
            <person name="Ichikawa Y."/>
            <person name="Idonuma A."/>
            <person name="Iijima M."/>
            <person name="Ikeda M."/>
            <person name="Ikeno M."/>
            <person name="Ito K."/>
            <person name="Ito S."/>
            <person name="Ito T."/>
            <person name="Ito Y."/>
            <person name="Ito Y."/>
            <person name="Iwabuchi A."/>
            <person name="Kamiya K."/>
            <person name="Karasawa W."/>
            <person name="Kurita K."/>
            <person name="Katagiri S."/>
            <person name="Kikuta A."/>
            <person name="Kobayashi H."/>
            <person name="Kobayashi N."/>
            <person name="Machita K."/>
            <person name="Maehara T."/>
            <person name="Masukawa M."/>
            <person name="Mizubayashi T."/>
            <person name="Mukai Y."/>
            <person name="Nagasaki H."/>
            <person name="Nagata Y."/>
            <person name="Naito S."/>
            <person name="Nakashima M."/>
            <person name="Nakama Y."/>
            <person name="Nakamichi Y."/>
            <person name="Nakamura M."/>
            <person name="Meguro A."/>
            <person name="Negishi M."/>
            <person name="Ohta I."/>
            <person name="Ohta T."/>
            <person name="Okamoto M."/>
            <person name="Ono N."/>
            <person name="Saji S."/>
            <person name="Sakaguchi M."/>
            <person name="Sakai K."/>
            <person name="Shibata M."/>
            <person name="Shimokawa T."/>
            <person name="Song J."/>
            <person name="Takazaki Y."/>
            <person name="Terasawa K."/>
            <person name="Tsugane M."/>
            <person name="Tsuji K."/>
            <person name="Ueda S."/>
            <person name="Waki K."/>
            <person name="Yamagata H."/>
            <person name="Yamamoto M."/>
            <person name="Yamamoto S."/>
            <person name="Yamane H."/>
            <person name="Yoshiki S."/>
            <person name="Yoshihara R."/>
            <person name="Yukawa K."/>
            <person name="Zhong H."/>
            <person name="Yano M."/>
            <person name="Yuan Q."/>
            <person name="Ouyang S."/>
            <person name="Liu J."/>
            <person name="Jones K.M."/>
            <person name="Gansberger K."/>
            <person name="Moffat K."/>
            <person name="Hill J."/>
            <person name="Bera J."/>
            <person name="Fadrosh D."/>
            <person name="Jin S."/>
            <person name="Johri S."/>
            <person name="Kim M."/>
            <person name="Overton L."/>
            <person name="Reardon M."/>
            <person name="Tsitrin T."/>
            <person name="Vuong H."/>
            <person name="Weaver B."/>
            <person name="Ciecko A."/>
            <person name="Tallon L."/>
            <person name="Jackson J."/>
            <person name="Pai G."/>
            <person name="Aken S.V."/>
            <person name="Utterback T."/>
            <person name="Reidmuller S."/>
            <person name="Feldblyum T."/>
            <person name="Hsiao J."/>
            <person name="Zismann V."/>
            <person name="Iobst S."/>
            <person name="de Vazeille A.R."/>
            <person name="Buell C.R."/>
            <person name="Ying K."/>
            <person name="Li Y."/>
            <person name="Lu T."/>
            <person name="Huang Y."/>
            <person name="Zhao Q."/>
            <person name="Feng Q."/>
            <person name="Zhang L."/>
            <person name="Zhu J."/>
            <person name="Weng Q."/>
            <person name="Mu J."/>
            <person name="Lu Y."/>
            <person name="Fan D."/>
            <person name="Liu Y."/>
            <person name="Guan J."/>
            <person name="Zhang Y."/>
            <person name="Yu S."/>
            <person name="Liu X."/>
            <person name="Zhang Y."/>
            <person name="Hong G."/>
            <person name="Han B."/>
            <person name="Choisne N."/>
            <person name="Demange N."/>
            <person name="Orjeda G."/>
            <person name="Samain S."/>
            <person name="Cattolico L."/>
            <person name="Pelletier E."/>
            <person name="Couloux A."/>
            <person name="Segurens B."/>
            <person name="Wincker P."/>
            <person name="D'Hont A."/>
            <person name="Scarpelli C."/>
            <person name="Weissenbach J."/>
            <person name="Salanoubat M."/>
            <person name="Quetier F."/>
            <person name="Yu Y."/>
            <person name="Kim H.R."/>
            <person name="Rambo T."/>
            <person name="Currie J."/>
            <person name="Collura K."/>
            <person name="Luo M."/>
            <person name="Yang T."/>
            <person name="Ammiraju J.S.S."/>
            <person name="Engler F."/>
            <person name="Soderlund C."/>
            <person name="Wing R.A."/>
            <person name="Palmer L.E."/>
            <person name="de la Bastide M."/>
            <person name="Spiegel L."/>
            <person name="Nascimento L."/>
            <person name="Zutavern T."/>
            <person name="O'Shaughnessy A."/>
            <person name="Dike S."/>
            <person name="Dedhia N."/>
            <person name="Preston R."/>
            <person name="Balija V."/>
            <person name="McCombie W.R."/>
            <person name="Chow T."/>
            <person name="Chen H."/>
            <person name="Chung M."/>
            <person name="Chen C."/>
            <person name="Shaw J."/>
            <person name="Wu H."/>
            <person name="Hsiao K."/>
            <person name="Chao Y."/>
            <person name="Chu M."/>
            <person name="Cheng C."/>
            <person name="Hour A."/>
            <person name="Lee P."/>
            <person name="Lin S."/>
            <person name="Lin Y."/>
            <person name="Liou J."/>
            <person name="Liu S."/>
            <person name="Hsing Y."/>
            <person name="Raghuvanshi S."/>
            <person name="Mohanty A."/>
            <person name="Bharti A.K."/>
            <person name="Gaur A."/>
            <person name="Gupta V."/>
            <person name="Kumar D."/>
            <person name="Ravi V."/>
            <person name="Vij S."/>
            <person name="Kapur A."/>
            <person name="Khurana P."/>
            <person name="Khurana P."/>
            <person name="Khurana J.P."/>
            <person name="Tyagi A.K."/>
            <person name="Gaikwad K."/>
            <person name="Singh A."/>
            <person name="Dalal V."/>
            <person name="Srivastava S."/>
            <person name="Dixit A."/>
            <person name="Pal A.K."/>
            <person name="Ghazi I.A."/>
            <person name="Yadav M."/>
            <person name="Pandit A."/>
            <person name="Bhargava A."/>
            <person name="Sureshbabu K."/>
            <person name="Batra K."/>
            <person name="Sharma T.R."/>
            <person name="Mohapatra T."/>
            <person name="Singh N.K."/>
            <person name="Messing J."/>
            <person name="Nelson A.B."/>
            <person name="Fuks G."/>
            <person name="Kavchok S."/>
            <person name="Keizer G."/>
            <person name="Linton E."/>
            <person name="Llaca V."/>
            <person name="Song R."/>
            <person name="Tanyolac B."/>
            <person name="Young S."/>
            <person name="Ho-Il K."/>
            <person name="Hahn J.H."/>
            <person name="Sangsakoo G."/>
            <person name="Vanavichit A."/>
            <person name="de Mattos Luiz.A.T."/>
            <person name="Zimmer P.D."/>
            <person name="Malone G."/>
            <person name="Dellagostin O."/>
            <person name="de Oliveira A.C."/>
            <person name="Bevan M."/>
            <person name="Bancroft I."/>
            <person name="Minx P."/>
            <person name="Cordum H."/>
            <person name="Wilson R."/>
            <person name="Cheng Z."/>
            <person name="Jin W."/>
            <person name="Jiang J."/>
            <person name="Leong S.A."/>
            <person name="Iwama H."/>
            <person name="Gojobori T."/>
            <person name="Itoh T."/>
            <person name="Niimura Y."/>
            <person name="Fujii Y."/>
            <person name="Habara T."/>
            <person name="Sakai H."/>
            <person name="Sato Y."/>
            <person name="Wilson G."/>
            <person name="Kumar K."/>
            <person name="McCouch S."/>
            <person name="Juretic N."/>
            <person name="Hoen D."/>
            <person name="Wright S."/>
            <person name="Bruskiewich R."/>
            <person name="Bureau T."/>
            <person name="Miyao A."/>
            <person name="Hirochika H."/>
            <person name="Nishikawa T."/>
            <person name="Kadowaki K."/>
            <person name="Sugiura M."/>
            <person name="Burr B."/>
            <person name="Sasaki T."/>
        </authorList>
    </citation>
    <scope>NUCLEOTIDE SEQUENCE [LARGE SCALE GENOMIC DNA]</scope>
    <source>
        <strain evidence="2">cv. Nipponbare</strain>
    </source>
</reference>
<reference evidence="2" key="2">
    <citation type="journal article" date="2008" name="Nucleic Acids Res.">
        <title>The rice annotation project database (RAP-DB): 2008 update.</title>
        <authorList>
            <consortium name="The rice annotation project (RAP)"/>
        </authorList>
    </citation>
    <scope>GENOME REANNOTATION</scope>
    <source>
        <strain evidence="2">cv. Nipponbare</strain>
    </source>
</reference>
<dbReference type="EMBL" id="AP003528">
    <property type="protein sequence ID" value="BAD35341.1"/>
    <property type="molecule type" value="Genomic_DNA"/>
</dbReference>
<evidence type="ECO:0000313" key="1">
    <source>
        <dbReference type="EMBL" id="BAD35341.1"/>
    </source>
</evidence>
<protein>
    <submittedName>
        <fullName evidence="1">Uncharacterized protein</fullName>
    </submittedName>
</protein>
<name>Q69XY6_ORYSJ</name>
<evidence type="ECO:0000313" key="2">
    <source>
        <dbReference type="Proteomes" id="UP000000763"/>
    </source>
</evidence>
<accession>Q69XY6</accession>
<sequence length="140" mass="15065">MAPRRISAHRRSHVLASVAIPSVGPLAVPSTAIPGASTGGPTTIVNAVVTSDGRRRPCWRADGGAALANKGTRRPCWRAVAGGWCRRHRQRCHRMQEDTVALALLESCICDQCNPQPLLNSHRQIKAPPSPVALEIFAHN</sequence>
<organism evidence="1 2">
    <name type="scientific">Oryza sativa subsp. japonica</name>
    <name type="common">Rice</name>
    <dbReference type="NCBI Taxonomy" id="39947"/>
    <lineage>
        <taxon>Eukaryota</taxon>
        <taxon>Viridiplantae</taxon>
        <taxon>Streptophyta</taxon>
        <taxon>Embryophyta</taxon>
        <taxon>Tracheophyta</taxon>
        <taxon>Spermatophyta</taxon>
        <taxon>Magnoliopsida</taxon>
        <taxon>Liliopsida</taxon>
        <taxon>Poales</taxon>
        <taxon>Poaceae</taxon>
        <taxon>BOP clade</taxon>
        <taxon>Oryzoideae</taxon>
        <taxon>Oryzeae</taxon>
        <taxon>Oryzinae</taxon>
        <taxon>Oryza</taxon>
        <taxon>Oryza sativa</taxon>
    </lineage>
</organism>